<organism evidence="8 9">
    <name type="scientific">Klebsormidium nitens</name>
    <name type="common">Green alga</name>
    <name type="synonym">Ulothrix nitens</name>
    <dbReference type="NCBI Taxonomy" id="105231"/>
    <lineage>
        <taxon>Eukaryota</taxon>
        <taxon>Viridiplantae</taxon>
        <taxon>Streptophyta</taxon>
        <taxon>Klebsormidiophyceae</taxon>
        <taxon>Klebsormidiales</taxon>
        <taxon>Klebsormidiaceae</taxon>
        <taxon>Klebsormidium</taxon>
    </lineage>
</organism>
<keyword evidence="4" id="KW-0493">Microtubule</keyword>
<feature type="region of interest" description="Disordered" evidence="6">
    <location>
        <begin position="491"/>
        <end position="566"/>
    </location>
</feature>
<keyword evidence="5" id="KW-0206">Cytoskeleton</keyword>
<feature type="region of interest" description="Disordered" evidence="6">
    <location>
        <begin position="581"/>
        <end position="676"/>
    </location>
</feature>
<dbReference type="STRING" id="105231.A0A1Y1IL89"/>
<dbReference type="EMBL" id="DF237562">
    <property type="protein sequence ID" value="GAQ90209.1"/>
    <property type="molecule type" value="Genomic_DNA"/>
</dbReference>
<comment type="subcellular location">
    <subcellularLocation>
        <location evidence="1">Cytoplasm</location>
        <location evidence="1">Cytoskeleton</location>
    </subcellularLocation>
</comment>
<name>A0A1Y1IL89_KLENI</name>
<dbReference type="Proteomes" id="UP000054558">
    <property type="component" value="Unassembled WGS sequence"/>
</dbReference>
<feature type="compositionally biased region" description="Basic and acidic residues" evidence="6">
    <location>
        <begin position="186"/>
        <end position="206"/>
    </location>
</feature>
<evidence type="ECO:0000313" key="9">
    <source>
        <dbReference type="Proteomes" id="UP000054558"/>
    </source>
</evidence>
<dbReference type="PANTHER" id="PTHR14326:SF44">
    <property type="entry name" value="TARGETING PROTEIN FOR XKLP2"/>
    <property type="match status" value="1"/>
</dbReference>
<feature type="compositionally biased region" description="Low complexity" evidence="6">
    <location>
        <begin position="834"/>
        <end position="856"/>
    </location>
</feature>
<gene>
    <name evidence="8" type="ORF">KFL_006130060</name>
</gene>
<protein>
    <recommendedName>
        <fullName evidence="7">TPX2 C-terminal domain-containing protein</fullName>
    </recommendedName>
</protein>
<evidence type="ECO:0000256" key="2">
    <source>
        <dbReference type="ARBA" id="ARBA00005885"/>
    </source>
</evidence>
<comment type="similarity">
    <text evidence="2">Belongs to the TPX2 family.</text>
</comment>
<keyword evidence="9" id="KW-1185">Reference proteome</keyword>
<evidence type="ECO:0000259" key="7">
    <source>
        <dbReference type="Pfam" id="PF06886"/>
    </source>
</evidence>
<feature type="region of interest" description="Disordered" evidence="6">
    <location>
        <begin position="945"/>
        <end position="967"/>
    </location>
</feature>
<feature type="compositionally biased region" description="Basic and acidic residues" evidence="6">
    <location>
        <begin position="814"/>
        <end position="824"/>
    </location>
</feature>
<dbReference type="GO" id="GO:0005874">
    <property type="term" value="C:microtubule"/>
    <property type="evidence" value="ECO:0007669"/>
    <property type="project" value="UniProtKB-KW"/>
</dbReference>
<evidence type="ECO:0000256" key="5">
    <source>
        <dbReference type="ARBA" id="ARBA00023212"/>
    </source>
</evidence>
<dbReference type="InterPro" id="IPR027329">
    <property type="entry name" value="TPX2_C"/>
</dbReference>
<feature type="region of interest" description="Disordered" evidence="6">
    <location>
        <begin position="286"/>
        <end position="408"/>
    </location>
</feature>
<feature type="compositionally biased region" description="Basic and acidic residues" evidence="6">
    <location>
        <begin position="340"/>
        <end position="349"/>
    </location>
</feature>
<evidence type="ECO:0000256" key="6">
    <source>
        <dbReference type="SAM" id="MobiDB-lite"/>
    </source>
</evidence>
<feature type="region of interest" description="Disordered" evidence="6">
    <location>
        <begin position="918"/>
        <end position="937"/>
    </location>
</feature>
<evidence type="ECO:0000313" key="8">
    <source>
        <dbReference type="EMBL" id="GAQ90209.1"/>
    </source>
</evidence>
<feature type="region of interest" description="Disordered" evidence="6">
    <location>
        <begin position="814"/>
        <end position="856"/>
    </location>
</feature>
<dbReference type="GO" id="GO:0060236">
    <property type="term" value="P:regulation of mitotic spindle organization"/>
    <property type="evidence" value="ECO:0007669"/>
    <property type="project" value="InterPro"/>
</dbReference>
<proteinExistence type="inferred from homology"/>
<accession>A0A1Y1IL89</accession>
<sequence>MELDVEEGEAERFELDPVYENIAAPKYWDFGRLSDDGTVDKWFEDPNTAIVESPAAYHEPKKLLKVNSAHKKSRSVSGSPLRLRQKQGHPPTSPGRAQRRQVVGPSPLRKSVLSLTAMAAAAVSASPFKVPAVAPPANDENQDEPNVGSPPSQPADRPSPVEDDPVLPTQPEVASVPSEALSTVDPIERAEAKAESTLTRKIEKPVTTRPPLPASAADAFAQAMSATLAAASQPLFMRRNKKPLEPLQTTTGGARRVPGRDLPGPARPADVSKAVLRQDMSVPLESSAAMQENVGVGGQIGGQRKPPAGPKPGHVRLRSSRGRSLDDRSWKGAAEVAAKGGEDGRRSENGEAAMLQRRIGAENKADARSVVAKDPPIPKKSSLGRARSSGGSVRSSLGEMDENAKGGVGKLSAQLRLAPTAVGRLKGRKSETAGLVRASSPRVEKVRAAWKLRRSINVELGAKQENSRVGGGKKVADLLEERMNNLSIAEDRSVKGDVAGGVENAGVKRALSPRRESTDDQPPPSSMEKAGQLLRRMGAAVGALLGSVSPLEKQKPTGGEGKAGGEEGKVACVLQFEESAHGGRRGSFLAAPDQPKPCTGVEPEEPEESPREEGEKMEGGRGKRRSLLQRLGGASRKARERSHTPRGRAKKEGARKRGTPGGKAGTISHARPLAVRLTLKEKERRLAVVRRMAKLEQDSRKHAVTMGWLRSSAIPLAAPRPAAPPAPPKVTHPHPFPLRTEERGAAKLAQWQAAVQHQRREEEAARIPHAHPLPPSLDVPQVPPKPVVKHSTVPAPFDLDSVRRHEAVRARIQAELDSQAEKARRSAAGHIKPRPASSPGAAGLSGAARSAASEAEAFALRTDQRAAERREFDQLMADKIAAAARERDQAEQRKREREEAEVAALRRSLVVRAQPMPFFDKPFKPRKSTKGLTVPHSPKFSIMSYEKANKAPPPPTWKELFGDHGRP</sequence>
<keyword evidence="3" id="KW-0963">Cytoplasm</keyword>
<feature type="compositionally biased region" description="Pro residues" evidence="6">
    <location>
        <begin position="771"/>
        <end position="786"/>
    </location>
</feature>
<dbReference type="InterPro" id="IPR009675">
    <property type="entry name" value="TPX2_fam"/>
</dbReference>
<feature type="region of interest" description="Disordered" evidence="6">
    <location>
        <begin position="130"/>
        <end position="214"/>
    </location>
</feature>
<feature type="region of interest" description="Disordered" evidence="6">
    <location>
        <begin position="232"/>
        <end position="272"/>
    </location>
</feature>
<dbReference type="AlphaFoldDB" id="A0A1Y1IL89"/>
<dbReference type="OMA" id="HTHRNDI"/>
<dbReference type="GO" id="GO:0005819">
    <property type="term" value="C:spindle"/>
    <property type="evidence" value="ECO:0007669"/>
    <property type="project" value="InterPro"/>
</dbReference>
<dbReference type="OrthoDB" id="1937095at2759"/>
<evidence type="ECO:0000256" key="3">
    <source>
        <dbReference type="ARBA" id="ARBA00022490"/>
    </source>
</evidence>
<feature type="region of interest" description="Disordered" evidence="6">
    <location>
        <begin position="64"/>
        <end position="108"/>
    </location>
</feature>
<evidence type="ECO:0000256" key="4">
    <source>
        <dbReference type="ARBA" id="ARBA00022701"/>
    </source>
</evidence>
<feature type="compositionally biased region" description="Low complexity" evidence="6">
    <location>
        <begin position="381"/>
        <end position="398"/>
    </location>
</feature>
<dbReference type="Pfam" id="PF06886">
    <property type="entry name" value="TPX2"/>
    <property type="match status" value="1"/>
</dbReference>
<feature type="domain" description="TPX2 C-terminal" evidence="7">
    <location>
        <begin position="858"/>
        <end position="933"/>
    </location>
</feature>
<reference evidence="8 9" key="1">
    <citation type="journal article" date="2014" name="Nat. Commun.">
        <title>Klebsormidium flaccidum genome reveals primary factors for plant terrestrial adaptation.</title>
        <authorList>
            <person name="Hori K."/>
            <person name="Maruyama F."/>
            <person name="Fujisawa T."/>
            <person name="Togashi T."/>
            <person name="Yamamoto N."/>
            <person name="Seo M."/>
            <person name="Sato S."/>
            <person name="Yamada T."/>
            <person name="Mori H."/>
            <person name="Tajima N."/>
            <person name="Moriyama T."/>
            <person name="Ikeuchi M."/>
            <person name="Watanabe M."/>
            <person name="Wada H."/>
            <person name="Kobayashi K."/>
            <person name="Saito M."/>
            <person name="Masuda T."/>
            <person name="Sasaki-Sekimoto Y."/>
            <person name="Mashiguchi K."/>
            <person name="Awai K."/>
            <person name="Shimojima M."/>
            <person name="Masuda S."/>
            <person name="Iwai M."/>
            <person name="Nobusawa T."/>
            <person name="Narise T."/>
            <person name="Kondo S."/>
            <person name="Saito H."/>
            <person name="Sato R."/>
            <person name="Murakawa M."/>
            <person name="Ihara Y."/>
            <person name="Oshima-Yamada Y."/>
            <person name="Ohtaka K."/>
            <person name="Satoh M."/>
            <person name="Sonobe K."/>
            <person name="Ishii M."/>
            <person name="Ohtani R."/>
            <person name="Kanamori-Sato M."/>
            <person name="Honoki R."/>
            <person name="Miyazaki D."/>
            <person name="Mochizuki H."/>
            <person name="Umetsu J."/>
            <person name="Higashi K."/>
            <person name="Shibata D."/>
            <person name="Kamiya Y."/>
            <person name="Sato N."/>
            <person name="Nakamura Y."/>
            <person name="Tabata S."/>
            <person name="Ida S."/>
            <person name="Kurokawa K."/>
            <person name="Ohta H."/>
        </authorList>
    </citation>
    <scope>NUCLEOTIDE SEQUENCE [LARGE SCALE GENOMIC DNA]</scope>
    <source>
        <strain evidence="8 9">NIES-2285</strain>
    </source>
</reference>
<dbReference type="PANTHER" id="PTHR14326">
    <property type="entry name" value="TARGETING PROTEIN FOR XKLP2"/>
    <property type="match status" value="1"/>
</dbReference>
<feature type="compositionally biased region" description="Basic residues" evidence="6">
    <location>
        <begin position="636"/>
        <end position="658"/>
    </location>
</feature>
<feature type="compositionally biased region" description="Basic and acidic residues" evidence="6">
    <location>
        <begin position="608"/>
        <end position="621"/>
    </location>
</feature>
<feature type="region of interest" description="Disordered" evidence="6">
    <location>
        <begin position="747"/>
        <end position="800"/>
    </location>
</feature>
<evidence type="ECO:0000256" key="1">
    <source>
        <dbReference type="ARBA" id="ARBA00004245"/>
    </source>
</evidence>